<dbReference type="SUPFAM" id="SSF53335">
    <property type="entry name" value="S-adenosyl-L-methionine-dependent methyltransferases"/>
    <property type="match status" value="1"/>
</dbReference>
<dbReference type="Pfam" id="PF13489">
    <property type="entry name" value="Methyltransf_23"/>
    <property type="match status" value="1"/>
</dbReference>
<dbReference type="InterPro" id="IPR029063">
    <property type="entry name" value="SAM-dependent_MTases_sf"/>
</dbReference>
<evidence type="ECO:0000313" key="2">
    <source>
        <dbReference type="Proteomes" id="UP000034562"/>
    </source>
</evidence>
<name>A0A0G0T1J4_9BACT</name>
<dbReference type="GO" id="GO:0032259">
    <property type="term" value="P:methylation"/>
    <property type="evidence" value="ECO:0007669"/>
    <property type="project" value="UniProtKB-KW"/>
</dbReference>
<reference evidence="1 2" key="1">
    <citation type="journal article" date="2015" name="Nature">
        <title>rRNA introns, odd ribosomes, and small enigmatic genomes across a large radiation of phyla.</title>
        <authorList>
            <person name="Brown C.T."/>
            <person name="Hug L.A."/>
            <person name="Thomas B.C."/>
            <person name="Sharon I."/>
            <person name="Castelle C.J."/>
            <person name="Singh A."/>
            <person name="Wilkins M.J."/>
            <person name="Williams K.H."/>
            <person name="Banfield J.F."/>
        </authorList>
    </citation>
    <scope>NUCLEOTIDE SEQUENCE [LARGE SCALE GENOMIC DNA]</scope>
</reference>
<dbReference type="AlphaFoldDB" id="A0A0G0T1J4"/>
<sequence length="246" mass="28085">MRLKDINNVFHLNSRIQKRVITSKNFTYRILISIIDRYVHRKSRIVDLGCGAGTLDYYLASRGNYVVGVDVSENAIRTARSTAVALRLSERVKFLQKSLTSRSIQGKYAVVLLIEVIEHLSDEDMVLRLANRLLRKNGFLIISTRSVNAPLNKLNFTKSHDRNVGHLRKYTTGELEKLVIAAGFKVMEKGTREGFLRDFMFSFPKFGNQIVRLANKFELVSDVLTSIDNILLEIFGESQIYLVAKK</sequence>
<dbReference type="STRING" id="1618563.UU12_C0013G0002"/>
<dbReference type="CDD" id="cd02440">
    <property type="entry name" value="AdoMet_MTases"/>
    <property type="match status" value="1"/>
</dbReference>
<proteinExistence type="predicted"/>
<keyword evidence="1" id="KW-0808">Transferase</keyword>
<evidence type="ECO:0000313" key="1">
    <source>
        <dbReference type="EMBL" id="KKR70913.1"/>
    </source>
</evidence>
<accession>A0A0G0T1J4</accession>
<dbReference type="EMBL" id="LBZK01000013">
    <property type="protein sequence ID" value="KKR70913.1"/>
    <property type="molecule type" value="Genomic_DNA"/>
</dbReference>
<protein>
    <submittedName>
        <fullName evidence="1">Methyltransferase type 11</fullName>
    </submittedName>
</protein>
<gene>
    <name evidence="1" type="ORF">UU12_C0013G0002</name>
</gene>
<dbReference type="Proteomes" id="UP000034562">
    <property type="component" value="Unassembled WGS sequence"/>
</dbReference>
<comment type="caution">
    <text evidence="1">The sequence shown here is derived from an EMBL/GenBank/DDBJ whole genome shotgun (WGS) entry which is preliminary data.</text>
</comment>
<dbReference type="Gene3D" id="3.40.50.150">
    <property type="entry name" value="Vaccinia Virus protein VP39"/>
    <property type="match status" value="1"/>
</dbReference>
<dbReference type="PANTHER" id="PTHR43861">
    <property type="entry name" value="TRANS-ACONITATE 2-METHYLTRANSFERASE-RELATED"/>
    <property type="match status" value="1"/>
</dbReference>
<keyword evidence="1" id="KW-0489">Methyltransferase</keyword>
<dbReference type="GO" id="GO:0008168">
    <property type="term" value="F:methyltransferase activity"/>
    <property type="evidence" value="ECO:0007669"/>
    <property type="project" value="UniProtKB-KW"/>
</dbReference>
<organism evidence="1 2">
    <name type="scientific">Candidatus Woesebacteria bacterium GW2011_GWA2_40_7b</name>
    <dbReference type="NCBI Taxonomy" id="1618563"/>
    <lineage>
        <taxon>Bacteria</taxon>
        <taxon>Candidatus Woeseibacteriota</taxon>
    </lineage>
</organism>